<feature type="compositionally biased region" description="Polar residues" evidence="1">
    <location>
        <begin position="222"/>
        <end position="239"/>
    </location>
</feature>
<name>A0A7R8YPT3_HERIL</name>
<evidence type="ECO:0000313" key="3">
    <source>
        <dbReference type="Proteomes" id="UP000594454"/>
    </source>
</evidence>
<sequence length="293" mass="34194">MFPSDQYNFSRRKYSKAIYSRRYKASHHQRHKKRRLTRDKSLNTYAEYTLTAPAYSEQTREAQENIIVSTLHRYKHKQRKLSQHLKRLKADVCQLEKTDRSDPSWKRQLEEIENRESIIDTLRESIAIDLVQISAQMEYEPLVERDDAHEKDLSNIVQSYSISPADTKHVVIDVNIDDYPLDGFDGKASNYFRLLQETEEQTVDEELLAVELQSVDGGYSPKNEQIATNPQIIQDASSKPTDKTGKDSTQTDDKSNIEARGKFAVVIAWEWEYESTDEDPMWDDLVGIYEPFF</sequence>
<dbReference type="Proteomes" id="UP000594454">
    <property type="component" value="Chromosome 2"/>
</dbReference>
<dbReference type="EMBL" id="LR899010">
    <property type="protein sequence ID" value="CAD7081081.1"/>
    <property type="molecule type" value="Genomic_DNA"/>
</dbReference>
<evidence type="ECO:0000256" key="1">
    <source>
        <dbReference type="SAM" id="MobiDB-lite"/>
    </source>
</evidence>
<protein>
    <submittedName>
        <fullName evidence="2">Uncharacterized protein</fullName>
    </submittedName>
</protein>
<feature type="compositionally biased region" description="Basic and acidic residues" evidence="1">
    <location>
        <begin position="240"/>
        <end position="255"/>
    </location>
</feature>
<keyword evidence="3" id="KW-1185">Reference proteome</keyword>
<reference evidence="2 3" key="1">
    <citation type="submission" date="2020-11" db="EMBL/GenBank/DDBJ databases">
        <authorList>
            <person name="Wallbank WR R."/>
            <person name="Pardo Diaz C."/>
            <person name="Kozak K."/>
            <person name="Martin S."/>
            <person name="Jiggins C."/>
            <person name="Moest M."/>
            <person name="Warren A I."/>
            <person name="Generalovic N T."/>
            <person name="Byers J.R.P. K."/>
            <person name="Montejo-Kovacevich G."/>
            <person name="Yen C E."/>
        </authorList>
    </citation>
    <scope>NUCLEOTIDE SEQUENCE [LARGE SCALE GENOMIC DNA]</scope>
</reference>
<proteinExistence type="predicted"/>
<feature type="region of interest" description="Disordered" evidence="1">
    <location>
        <begin position="219"/>
        <end position="255"/>
    </location>
</feature>
<organism evidence="2 3">
    <name type="scientific">Hermetia illucens</name>
    <name type="common">Black soldier fly</name>
    <dbReference type="NCBI Taxonomy" id="343691"/>
    <lineage>
        <taxon>Eukaryota</taxon>
        <taxon>Metazoa</taxon>
        <taxon>Ecdysozoa</taxon>
        <taxon>Arthropoda</taxon>
        <taxon>Hexapoda</taxon>
        <taxon>Insecta</taxon>
        <taxon>Pterygota</taxon>
        <taxon>Neoptera</taxon>
        <taxon>Endopterygota</taxon>
        <taxon>Diptera</taxon>
        <taxon>Brachycera</taxon>
        <taxon>Stratiomyomorpha</taxon>
        <taxon>Stratiomyidae</taxon>
        <taxon>Hermetiinae</taxon>
        <taxon>Hermetia</taxon>
    </lineage>
</organism>
<dbReference type="InParanoid" id="A0A7R8YPT3"/>
<dbReference type="AlphaFoldDB" id="A0A7R8YPT3"/>
<gene>
    <name evidence="2" type="ORF">HERILL_LOCUS4206</name>
</gene>
<evidence type="ECO:0000313" key="2">
    <source>
        <dbReference type="EMBL" id="CAD7081081.1"/>
    </source>
</evidence>
<accession>A0A7R8YPT3</accession>